<evidence type="ECO:0000256" key="6">
    <source>
        <dbReference type="ARBA" id="ARBA00022840"/>
    </source>
</evidence>
<dbReference type="NCBIfam" id="TIGR00614">
    <property type="entry name" value="recQ_fam"/>
    <property type="match status" value="1"/>
</dbReference>
<feature type="domain" description="Helicase ATP-binding" evidence="13">
    <location>
        <begin position="25"/>
        <end position="193"/>
    </location>
</feature>
<dbReference type="Gene3D" id="1.10.10.10">
    <property type="entry name" value="Winged helix-like DNA-binding domain superfamily/Winged helix DNA-binding domain"/>
    <property type="match status" value="1"/>
</dbReference>
<keyword evidence="5 15" id="KW-0347">Helicase</keyword>
<keyword evidence="4" id="KW-0378">Hydrolase</keyword>
<keyword evidence="2" id="KW-0479">Metal-binding</keyword>
<dbReference type="PANTHER" id="PTHR13710:SF105">
    <property type="entry name" value="ATP-DEPENDENT DNA HELICASE Q1"/>
    <property type="match status" value="1"/>
</dbReference>
<keyword evidence="7" id="KW-0238">DNA-binding</keyword>
<protein>
    <recommendedName>
        <fullName evidence="11">ATP-dependent DNA helicase RecQ</fullName>
        <ecNumber evidence="10">5.6.2.4</ecNumber>
    </recommendedName>
    <alternativeName>
        <fullName evidence="12">DNA 3'-5' helicase RecQ</fullName>
    </alternativeName>
</protein>
<dbReference type="SMART" id="SM00487">
    <property type="entry name" value="DEXDc"/>
    <property type="match status" value="1"/>
</dbReference>
<dbReference type="InterPro" id="IPR027417">
    <property type="entry name" value="P-loop_NTPase"/>
</dbReference>
<comment type="similarity">
    <text evidence="1">Belongs to the helicase family. RecQ subfamily.</text>
</comment>
<evidence type="ECO:0000313" key="16">
    <source>
        <dbReference type="Proteomes" id="UP001320603"/>
    </source>
</evidence>
<dbReference type="Gene3D" id="3.40.50.300">
    <property type="entry name" value="P-loop containing nucleotide triphosphate hydrolases"/>
    <property type="match status" value="2"/>
</dbReference>
<dbReference type="PROSITE" id="PS51192">
    <property type="entry name" value="HELICASE_ATP_BIND_1"/>
    <property type="match status" value="1"/>
</dbReference>
<dbReference type="GO" id="GO:0004386">
    <property type="term" value="F:helicase activity"/>
    <property type="evidence" value="ECO:0007669"/>
    <property type="project" value="UniProtKB-KW"/>
</dbReference>
<dbReference type="RefSeq" id="WP_251968309.1">
    <property type="nucleotide sequence ID" value="NZ_CP146284.1"/>
</dbReference>
<evidence type="ECO:0000256" key="3">
    <source>
        <dbReference type="ARBA" id="ARBA00022741"/>
    </source>
</evidence>
<comment type="catalytic activity">
    <reaction evidence="9">
        <text>Couples ATP hydrolysis with the unwinding of duplex DNA by translocating in the 3'-5' direction.</text>
        <dbReference type="EC" id="5.6.2.4"/>
    </reaction>
</comment>
<evidence type="ECO:0000256" key="5">
    <source>
        <dbReference type="ARBA" id="ARBA00022806"/>
    </source>
</evidence>
<dbReference type="InterPro" id="IPR036388">
    <property type="entry name" value="WH-like_DNA-bd_sf"/>
</dbReference>
<keyword evidence="3" id="KW-0547">Nucleotide-binding</keyword>
<dbReference type="InterPro" id="IPR004589">
    <property type="entry name" value="DNA_helicase_ATP-dep_RecQ"/>
</dbReference>
<keyword evidence="8" id="KW-0413">Isomerase</keyword>
<dbReference type="InterPro" id="IPR011545">
    <property type="entry name" value="DEAD/DEAH_box_helicase_dom"/>
</dbReference>
<evidence type="ECO:0000256" key="12">
    <source>
        <dbReference type="ARBA" id="ARBA00044550"/>
    </source>
</evidence>
<evidence type="ECO:0000256" key="2">
    <source>
        <dbReference type="ARBA" id="ARBA00022723"/>
    </source>
</evidence>
<dbReference type="EMBL" id="CP146284">
    <property type="protein sequence ID" value="WWV66574.1"/>
    <property type="molecule type" value="Genomic_DNA"/>
</dbReference>
<organism evidence="15 16">
    <name type="scientific">Parabacteroides absconsus</name>
    <dbReference type="NCBI Taxonomy" id="2951805"/>
    <lineage>
        <taxon>Bacteria</taxon>
        <taxon>Pseudomonadati</taxon>
        <taxon>Bacteroidota</taxon>
        <taxon>Bacteroidia</taxon>
        <taxon>Bacteroidales</taxon>
        <taxon>Tannerellaceae</taxon>
        <taxon>Parabacteroides</taxon>
    </lineage>
</organism>
<accession>A0ABZ2IKK7</accession>
<dbReference type="Proteomes" id="UP001320603">
    <property type="component" value="Chromosome"/>
</dbReference>
<keyword evidence="16" id="KW-1185">Reference proteome</keyword>
<dbReference type="Pfam" id="PF00270">
    <property type="entry name" value="DEAD"/>
    <property type="match status" value="1"/>
</dbReference>
<evidence type="ECO:0000259" key="14">
    <source>
        <dbReference type="PROSITE" id="PS51194"/>
    </source>
</evidence>
<feature type="domain" description="Helicase C-terminal" evidence="14">
    <location>
        <begin position="217"/>
        <end position="363"/>
    </location>
</feature>
<evidence type="ECO:0000313" key="15">
    <source>
        <dbReference type="EMBL" id="WWV66574.1"/>
    </source>
</evidence>
<evidence type="ECO:0000256" key="11">
    <source>
        <dbReference type="ARBA" id="ARBA00044535"/>
    </source>
</evidence>
<sequence length="642" mass="73604">MTSFHDVLKKYWGYDSFRPLQEDIIHSVYEGNDTLGLMPTGGGKSITFQVPALLMDGTCIVITPLIALMKDQVDNLKRIGIKATSIHSGMSRQEIITQLENCIFGEYKFLYISPERLGSEIFLAKLQAMKVSLLVIDESHCISQWGYDFRPSYLKIAEIRKLLPNIPVLALTATATPEVVDDIQNRLLFRKKNVFSKSFARKNLAYIVRQTEDKLQMLVHILSRVPGTAIVYVRNRKKTKEVAEYLRKEGISADFFHAGLNHDEKERKQNQWKNNEIRVIVATNAFGMGIDKPDVRVVVHLDMPGSLEEYYQEAGRAGRDERKAYAVALCSPTDTAQLKKRISDEFPPKEFIYRVYEALGNYFQIAVGFGLDTAHDFLITDFCSAFKLPIIQTHSAIKLLELAGYLEYVEEVDNASRLIFTATREELYSYLRQDELTDTVIKVILRSYTGLFADYVYINESLIATRAGCTPDEVYHLLVGLSKYRIVNYIPQKKTPLIIYRQVREEQKYLSIPRSAYEERKARNEARIGKVLEYIHNQHICRTRILLGYFGEKQDKDCGTCDVCLQQHSSGLTLAEFHSIQEALTEQLREKPASVTSLLQILTFPQEKILQVIRFLADNDEHFHLEEGFLSMVHDESNEVKS</sequence>
<evidence type="ECO:0000256" key="10">
    <source>
        <dbReference type="ARBA" id="ARBA00034808"/>
    </source>
</evidence>
<evidence type="ECO:0000256" key="8">
    <source>
        <dbReference type="ARBA" id="ARBA00023235"/>
    </source>
</evidence>
<dbReference type="EC" id="5.6.2.4" evidence="10"/>
<evidence type="ECO:0000256" key="4">
    <source>
        <dbReference type="ARBA" id="ARBA00022801"/>
    </source>
</evidence>
<reference evidence="15 16" key="1">
    <citation type="submission" date="2024-02" db="EMBL/GenBank/DDBJ databases">
        <title>Whole genome sequencing of Parabacteroides sp. AD58.</title>
        <authorList>
            <person name="Chaplin A.V."/>
            <person name="Pikina A.P."/>
            <person name="Sokolova S.R."/>
            <person name="Korostin D.O."/>
            <person name="Efimov B.A."/>
        </authorList>
    </citation>
    <scope>NUCLEOTIDE SEQUENCE [LARGE SCALE GENOMIC DNA]</scope>
    <source>
        <strain evidence="15 16">AD58</strain>
    </source>
</reference>
<evidence type="ECO:0000259" key="13">
    <source>
        <dbReference type="PROSITE" id="PS51192"/>
    </source>
</evidence>
<dbReference type="InterPro" id="IPR001650">
    <property type="entry name" value="Helicase_C-like"/>
</dbReference>
<evidence type="ECO:0000256" key="9">
    <source>
        <dbReference type="ARBA" id="ARBA00034617"/>
    </source>
</evidence>
<evidence type="ECO:0000256" key="7">
    <source>
        <dbReference type="ARBA" id="ARBA00023125"/>
    </source>
</evidence>
<dbReference type="CDD" id="cd17920">
    <property type="entry name" value="DEXHc_RecQ"/>
    <property type="match status" value="1"/>
</dbReference>
<dbReference type="Pfam" id="PF16124">
    <property type="entry name" value="RecQ_Zn_bind"/>
    <property type="match status" value="1"/>
</dbReference>
<dbReference type="PANTHER" id="PTHR13710">
    <property type="entry name" value="DNA HELICASE RECQ FAMILY MEMBER"/>
    <property type="match status" value="1"/>
</dbReference>
<name>A0ABZ2IKK7_9BACT</name>
<dbReference type="SMART" id="SM00490">
    <property type="entry name" value="HELICc"/>
    <property type="match status" value="1"/>
</dbReference>
<dbReference type="PROSITE" id="PS51194">
    <property type="entry name" value="HELICASE_CTER"/>
    <property type="match status" value="1"/>
</dbReference>
<dbReference type="InterPro" id="IPR014001">
    <property type="entry name" value="Helicase_ATP-bd"/>
</dbReference>
<dbReference type="InterPro" id="IPR032284">
    <property type="entry name" value="RecQ_Zn-bd"/>
</dbReference>
<proteinExistence type="inferred from homology"/>
<dbReference type="SUPFAM" id="SSF52540">
    <property type="entry name" value="P-loop containing nucleoside triphosphate hydrolases"/>
    <property type="match status" value="1"/>
</dbReference>
<gene>
    <name evidence="15" type="ORF">NEE14_000845</name>
</gene>
<evidence type="ECO:0000256" key="1">
    <source>
        <dbReference type="ARBA" id="ARBA00005446"/>
    </source>
</evidence>
<keyword evidence="6" id="KW-0067">ATP-binding</keyword>
<dbReference type="Pfam" id="PF00271">
    <property type="entry name" value="Helicase_C"/>
    <property type="match status" value="1"/>
</dbReference>